<evidence type="ECO:0000256" key="5">
    <source>
        <dbReference type="ARBA" id="ARBA00022840"/>
    </source>
</evidence>
<dbReference type="PROSITE" id="PS50011">
    <property type="entry name" value="PROTEIN_KINASE_DOM"/>
    <property type="match status" value="1"/>
</dbReference>
<dbReference type="PaxDb" id="2850-Phatr47036"/>
<dbReference type="RefSeq" id="XP_002181336.1">
    <property type="nucleotide sequence ID" value="XM_002181300.1"/>
</dbReference>
<dbReference type="SUPFAM" id="SSF56112">
    <property type="entry name" value="Protein kinase-like (PK-like)"/>
    <property type="match status" value="1"/>
</dbReference>
<keyword evidence="4" id="KW-0418">Kinase</keyword>
<dbReference type="PROSITE" id="PS00109">
    <property type="entry name" value="PROTEIN_KINASE_TYR"/>
    <property type="match status" value="1"/>
</dbReference>
<dbReference type="HOGENOM" id="CLU_000288_63_14_1"/>
<dbReference type="GO" id="GO:0005634">
    <property type="term" value="C:nucleus"/>
    <property type="evidence" value="ECO:0007669"/>
    <property type="project" value="TreeGrafter"/>
</dbReference>
<dbReference type="InterPro" id="IPR000719">
    <property type="entry name" value="Prot_kinase_dom"/>
</dbReference>
<dbReference type="PANTHER" id="PTHR24345">
    <property type="entry name" value="SERINE/THREONINE-PROTEIN KINASE PLK"/>
    <property type="match status" value="1"/>
</dbReference>
<dbReference type="Proteomes" id="UP000000759">
    <property type="component" value="Chromosome 12"/>
</dbReference>
<gene>
    <name evidence="8" type="ORF">PHATRDRAFT_47036</name>
</gene>
<keyword evidence="1" id="KW-0723">Serine/threonine-protein kinase</keyword>
<dbReference type="EMBL" id="CM000614">
    <property type="protein sequence ID" value="EEC47259.1"/>
    <property type="molecule type" value="Genomic_DNA"/>
</dbReference>
<proteinExistence type="predicted"/>
<evidence type="ECO:0000313" key="8">
    <source>
        <dbReference type="EMBL" id="EEC47259.1"/>
    </source>
</evidence>
<dbReference type="PANTHER" id="PTHR24345:SF91">
    <property type="entry name" value="SERINE_THREONINE-PROTEIN KINASE PLK4"/>
    <property type="match status" value="1"/>
</dbReference>
<keyword evidence="9" id="KW-1185">Reference proteome</keyword>
<dbReference type="AlphaFoldDB" id="B7G286"/>
<evidence type="ECO:0000256" key="3">
    <source>
        <dbReference type="ARBA" id="ARBA00022741"/>
    </source>
</evidence>
<dbReference type="STRING" id="556484.B7G286"/>
<dbReference type="KEGG" id="pti:PHATRDRAFT_47036"/>
<feature type="domain" description="Protein kinase" evidence="7">
    <location>
        <begin position="97"/>
        <end position="414"/>
    </location>
</feature>
<evidence type="ECO:0000256" key="1">
    <source>
        <dbReference type="ARBA" id="ARBA00022527"/>
    </source>
</evidence>
<dbReference type="Pfam" id="PF00069">
    <property type="entry name" value="Pkinase"/>
    <property type="match status" value="1"/>
</dbReference>
<evidence type="ECO:0000259" key="7">
    <source>
        <dbReference type="PROSITE" id="PS50011"/>
    </source>
</evidence>
<evidence type="ECO:0000256" key="2">
    <source>
        <dbReference type="ARBA" id="ARBA00022679"/>
    </source>
</evidence>
<evidence type="ECO:0000256" key="4">
    <source>
        <dbReference type="ARBA" id="ARBA00022777"/>
    </source>
</evidence>
<reference evidence="8 9" key="1">
    <citation type="journal article" date="2008" name="Nature">
        <title>The Phaeodactylum genome reveals the evolutionary history of diatom genomes.</title>
        <authorList>
            <person name="Bowler C."/>
            <person name="Allen A.E."/>
            <person name="Badger J.H."/>
            <person name="Grimwood J."/>
            <person name="Jabbari K."/>
            <person name="Kuo A."/>
            <person name="Maheswari U."/>
            <person name="Martens C."/>
            <person name="Maumus F."/>
            <person name="Otillar R.P."/>
            <person name="Rayko E."/>
            <person name="Salamov A."/>
            <person name="Vandepoele K."/>
            <person name="Beszteri B."/>
            <person name="Gruber A."/>
            <person name="Heijde M."/>
            <person name="Katinka M."/>
            <person name="Mock T."/>
            <person name="Valentin K."/>
            <person name="Verret F."/>
            <person name="Berges J.A."/>
            <person name="Brownlee C."/>
            <person name="Cadoret J.P."/>
            <person name="Chiovitti A."/>
            <person name="Choi C.J."/>
            <person name="Coesel S."/>
            <person name="De Martino A."/>
            <person name="Detter J.C."/>
            <person name="Durkin C."/>
            <person name="Falciatore A."/>
            <person name="Fournet J."/>
            <person name="Haruta M."/>
            <person name="Huysman M.J."/>
            <person name="Jenkins B.D."/>
            <person name="Jiroutova K."/>
            <person name="Jorgensen R.E."/>
            <person name="Joubert Y."/>
            <person name="Kaplan A."/>
            <person name="Kroger N."/>
            <person name="Kroth P.G."/>
            <person name="La Roche J."/>
            <person name="Lindquist E."/>
            <person name="Lommer M."/>
            <person name="Martin-Jezequel V."/>
            <person name="Lopez P.J."/>
            <person name="Lucas S."/>
            <person name="Mangogna M."/>
            <person name="McGinnis K."/>
            <person name="Medlin L.K."/>
            <person name="Montsant A."/>
            <person name="Oudot-Le Secq M.P."/>
            <person name="Napoli C."/>
            <person name="Obornik M."/>
            <person name="Parker M.S."/>
            <person name="Petit J.L."/>
            <person name="Porcel B.M."/>
            <person name="Poulsen N."/>
            <person name="Robison M."/>
            <person name="Rychlewski L."/>
            <person name="Rynearson T.A."/>
            <person name="Schmutz J."/>
            <person name="Shapiro H."/>
            <person name="Siaut M."/>
            <person name="Stanley M."/>
            <person name="Sussman M.R."/>
            <person name="Taylor A.R."/>
            <person name="Vardi A."/>
            <person name="von Dassow P."/>
            <person name="Vyverman W."/>
            <person name="Willis A."/>
            <person name="Wyrwicz L.S."/>
            <person name="Rokhsar D.S."/>
            <person name="Weissenbach J."/>
            <person name="Armbrust E.V."/>
            <person name="Green B.R."/>
            <person name="Van de Peer Y."/>
            <person name="Grigoriev I.V."/>
        </authorList>
    </citation>
    <scope>NUCLEOTIDE SEQUENCE [LARGE SCALE GENOMIC DNA]</scope>
    <source>
        <strain evidence="8 9">CCAP 1055/1</strain>
    </source>
</reference>
<protein>
    <recommendedName>
        <fullName evidence="7">Protein kinase domain-containing protein</fullName>
    </recommendedName>
</protein>
<dbReference type="OrthoDB" id="541276at2759"/>
<keyword evidence="2" id="KW-0808">Transferase</keyword>
<dbReference type="GO" id="GO:0005524">
    <property type="term" value="F:ATP binding"/>
    <property type="evidence" value="ECO:0007669"/>
    <property type="project" value="UniProtKB-KW"/>
</dbReference>
<accession>B7G286</accession>
<sequence length="430" mass="47716">MEEPGPQAFQSFEETESSGEAVRPLDFPPPAVRAGVRVNALVVHPESGTRQVCSGVIHREDLSEASEPILQGSGPAGVSPMTTHERDPSVQEEVLAYWPQRRLQDAIYGSVWACLVLRRHHGIAADDAARAAGVEPGSASAPIVWEISGQHVAIKMVEWARVHHMRGRLLEDPVKEVAAMQLLGARHPNVLGSTEVLQDGDFLYSIMPYCRDGDLFGVVVQYAEDSGGESGMPEPVARFWFRQILWGLHHLQTQGVCHRDLSLENILVDGDRCMIIDMGMCLRVPYNDPHKPGAVTDVTRGSTRRLMRPQGVCGKHNYMSPEVFANTDSFDGFAIDLWAAGVILYIMLTGFPPYDQASRTDQRFELIATGRLMEQLRNWNIQLSEEAGNLLQRMLTLDPRERPTLAEILADPWVTSDDVHVPPPPEPLPF</sequence>
<feature type="region of interest" description="Disordered" evidence="6">
    <location>
        <begin position="1"/>
        <end position="28"/>
    </location>
</feature>
<dbReference type="InterPro" id="IPR008266">
    <property type="entry name" value="Tyr_kinase_AS"/>
</dbReference>
<dbReference type="OMA" id="APIVWEI"/>
<reference evidence="9" key="2">
    <citation type="submission" date="2008-08" db="EMBL/GenBank/DDBJ databases">
        <authorList>
            <consortium name="Diatom Consortium"/>
            <person name="Grigoriev I."/>
            <person name="Grimwood J."/>
            <person name="Kuo A."/>
            <person name="Otillar R.P."/>
            <person name="Salamov A."/>
            <person name="Detter J.C."/>
            <person name="Lindquist E."/>
            <person name="Shapiro H."/>
            <person name="Lucas S."/>
            <person name="Glavina del Rio T."/>
            <person name="Pitluck S."/>
            <person name="Rokhsar D."/>
            <person name="Bowler C."/>
        </authorList>
    </citation>
    <scope>GENOME REANNOTATION</scope>
    <source>
        <strain evidence="9">CCAP 1055/1</strain>
    </source>
</reference>
<dbReference type="GeneID" id="7202137"/>
<keyword evidence="3" id="KW-0547">Nucleotide-binding</keyword>
<dbReference type="InParanoid" id="B7G286"/>
<organism evidence="8 9">
    <name type="scientific">Phaeodactylum tricornutum (strain CCAP 1055/1)</name>
    <dbReference type="NCBI Taxonomy" id="556484"/>
    <lineage>
        <taxon>Eukaryota</taxon>
        <taxon>Sar</taxon>
        <taxon>Stramenopiles</taxon>
        <taxon>Ochrophyta</taxon>
        <taxon>Bacillariophyta</taxon>
        <taxon>Bacillariophyceae</taxon>
        <taxon>Bacillariophycidae</taxon>
        <taxon>Naviculales</taxon>
        <taxon>Phaeodactylaceae</taxon>
        <taxon>Phaeodactylum</taxon>
    </lineage>
</organism>
<dbReference type="FunFam" id="1.10.510.10:FF:001786">
    <property type="entry name" value="Ser/thr kinase"/>
    <property type="match status" value="1"/>
</dbReference>
<evidence type="ECO:0000256" key="6">
    <source>
        <dbReference type="SAM" id="MobiDB-lite"/>
    </source>
</evidence>
<dbReference type="InterPro" id="IPR011009">
    <property type="entry name" value="Kinase-like_dom_sf"/>
</dbReference>
<evidence type="ECO:0000313" key="9">
    <source>
        <dbReference type="Proteomes" id="UP000000759"/>
    </source>
</evidence>
<dbReference type="Gene3D" id="1.10.510.10">
    <property type="entry name" value="Transferase(Phosphotransferase) domain 1"/>
    <property type="match status" value="1"/>
</dbReference>
<dbReference type="eggNOG" id="KOG0583">
    <property type="taxonomic scope" value="Eukaryota"/>
</dbReference>
<dbReference type="GO" id="GO:0004674">
    <property type="term" value="F:protein serine/threonine kinase activity"/>
    <property type="evidence" value="ECO:0007669"/>
    <property type="project" value="UniProtKB-KW"/>
</dbReference>
<keyword evidence="5" id="KW-0067">ATP-binding</keyword>
<name>B7G286_PHATC</name>